<dbReference type="InterPro" id="IPR052343">
    <property type="entry name" value="Retrotransposon-Effector_Assoc"/>
</dbReference>
<reference evidence="3" key="1">
    <citation type="journal article" date="2017" name="Front. Plant Sci.">
        <title>Climate Clever Clovers: New Paradigm to Reduce the Environmental Footprint of Ruminants by Breeding Low Methanogenic Forages Utilizing Haplotype Variation.</title>
        <authorList>
            <person name="Kaur P."/>
            <person name="Appels R."/>
            <person name="Bayer P.E."/>
            <person name="Keeble-Gagnere G."/>
            <person name="Wang J."/>
            <person name="Hirakawa H."/>
            <person name="Shirasawa K."/>
            <person name="Vercoe P."/>
            <person name="Stefanova K."/>
            <person name="Durmic Z."/>
            <person name="Nichols P."/>
            <person name="Revell C."/>
            <person name="Isobe S.N."/>
            <person name="Edwards D."/>
            <person name="Erskine W."/>
        </authorList>
    </citation>
    <scope>NUCLEOTIDE SEQUENCE [LARGE SCALE GENOMIC DNA]</scope>
    <source>
        <strain evidence="3">cv. Daliak</strain>
    </source>
</reference>
<gene>
    <name evidence="2" type="ORF">TSUD_76930</name>
</gene>
<organism evidence="2 3">
    <name type="scientific">Trifolium subterraneum</name>
    <name type="common">Subterranean clover</name>
    <dbReference type="NCBI Taxonomy" id="3900"/>
    <lineage>
        <taxon>Eukaryota</taxon>
        <taxon>Viridiplantae</taxon>
        <taxon>Streptophyta</taxon>
        <taxon>Embryophyta</taxon>
        <taxon>Tracheophyta</taxon>
        <taxon>Spermatophyta</taxon>
        <taxon>Magnoliopsida</taxon>
        <taxon>eudicotyledons</taxon>
        <taxon>Gunneridae</taxon>
        <taxon>Pentapetalae</taxon>
        <taxon>rosids</taxon>
        <taxon>fabids</taxon>
        <taxon>Fabales</taxon>
        <taxon>Fabaceae</taxon>
        <taxon>Papilionoideae</taxon>
        <taxon>50 kb inversion clade</taxon>
        <taxon>NPAAA clade</taxon>
        <taxon>Hologalegina</taxon>
        <taxon>IRL clade</taxon>
        <taxon>Trifolieae</taxon>
        <taxon>Trifolium</taxon>
    </lineage>
</organism>
<protein>
    <recommendedName>
        <fullName evidence="1">Reverse transcriptase domain-containing protein</fullName>
    </recommendedName>
</protein>
<proteinExistence type="predicted"/>
<evidence type="ECO:0000313" key="3">
    <source>
        <dbReference type="Proteomes" id="UP000242715"/>
    </source>
</evidence>
<dbReference type="Pfam" id="PF00078">
    <property type="entry name" value="RVT_1"/>
    <property type="match status" value="1"/>
</dbReference>
<evidence type="ECO:0000259" key="1">
    <source>
        <dbReference type="Pfam" id="PF00078"/>
    </source>
</evidence>
<keyword evidence="3" id="KW-1185">Reference proteome</keyword>
<dbReference type="InterPro" id="IPR000477">
    <property type="entry name" value="RT_dom"/>
</dbReference>
<dbReference type="PANTHER" id="PTHR46890">
    <property type="entry name" value="NON-LTR RETROLELEMENT REVERSE TRANSCRIPTASE-LIKE PROTEIN-RELATED"/>
    <property type="match status" value="1"/>
</dbReference>
<evidence type="ECO:0000313" key="2">
    <source>
        <dbReference type="EMBL" id="GAU19449.1"/>
    </source>
</evidence>
<dbReference type="PANTHER" id="PTHR46890:SF50">
    <property type="entry name" value="RNA-DIRECTED DNA POLYMERASE, EUKARYOTA, REVERSE TRANSCRIPTASE ZINC-BINDING DOMAIN PROTEIN-RELATED"/>
    <property type="match status" value="1"/>
</dbReference>
<dbReference type="EMBL" id="DF973198">
    <property type="protein sequence ID" value="GAU19449.1"/>
    <property type="molecule type" value="Genomic_DNA"/>
</dbReference>
<dbReference type="OrthoDB" id="1932527at2759"/>
<sequence length="433" mass="48506">MKEAWLNSTLFCDERLDSTFIAIIAKVDSPQRLNDFQSQTAFVKDPQILDGILIANEVVDEVDAVMGRMSFPVLWRKWIKECVSTATASVLVNGSPTNEFPLERGLRQGDSLSPFLFLLAAEGLNVSMQAMVANQLFSGYNIGVQNPLSVSHLQFADDTLLAAASAMRCKVGRVHFLYLGLPIGGDLRRLSFWEPVLTHIRNRLSGVLAAKYGVEKGELREGGRRWSSWWREMVRIRNGVGGGWFRESVVRQGGRLGAAWVWRRQLWVWKEEMLGECQALLLTLPLQAQTSYAWQWQPDPVTGYSVRGAYQLLTSQDLVTLDAADGPHLAQAGSLQGVGFRMRLLRDRLPTKANLVTRGIISPEAYYCVTGCGYIETAQHLFFTCGTFGSLWSAVRSWLGFFSVDPQNPSDHFLQFIHLAGGRRAQRSFLQLL</sequence>
<dbReference type="AlphaFoldDB" id="A0A2Z6LMT4"/>
<dbReference type="Proteomes" id="UP000242715">
    <property type="component" value="Unassembled WGS sequence"/>
</dbReference>
<name>A0A2Z6LMT4_TRISU</name>
<accession>A0A2Z6LMT4</accession>
<feature type="domain" description="Reverse transcriptase" evidence="1">
    <location>
        <begin position="64"/>
        <end position="166"/>
    </location>
</feature>